<feature type="binding site" evidence="15">
    <location>
        <position position="234"/>
    </location>
    <ligand>
        <name>Mg(2+)</name>
        <dbReference type="ChEBI" id="CHEBI:18420"/>
    </ligand>
</feature>
<keyword evidence="19" id="KW-1185">Reference proteome</keyword>
<comment type="cofactor">
    <cofactor evidence="1">
        <name>Zn(2+)</name>
        <dbReference type="ChEBI" id="CHEBI:29105"/>
    </cofactor>
</comment>
<evidence type="ECO:0000256" key="8">
    <source>
        <dbReference type="ARBA" id="ARBA00023239"/>
    </source>
</evidence>
<dbReference type="FunFam" id="3.20.20.70:FF:000019">
    <property type="entry name" value="Delta-aminolevulinic acid dehydratase"/>
    <property type="match status" value="1"/>
</dbReference>
<dbReference type="PANTHER" id="PTHR11458:SF0">
    <property type="entry name" value="DELTA-AMINOLEVULINIC ACID DEHYDRATASE"/>
    <property type="match status" value="1"/>
</dbReference>
<organism evidence="18 19">
    <name type="scientific">Halalkalibacter wakoensis JCM 9140</name>
    <dbReference type="NCBI Taxonomy" id="1236970"/>
    <lineage>
        <taxon>Bacteria</taxon>
        <taxon>Bacillati</taxon>
        <taxon>Bacillota</taxon>
        <taxon>Bacilli</taxon>
        <taxon>Bacillales</taxon>
        <taxon>Bacillaceae</taxon>
        <taxon>Halalkalibacter</taxon>
    </lineage>
</organism>
<dbReference type="PRINTS" id="PR00144">
    <property type="entry name" value="DALDHYDRTASE"/>
</dbReference>
<dbReference type="InterPro" id="IPR001731">
    <property type="entry name" value="ALAD"/>
</dbReference>
<dbReference type="Pfam" id="PF00490">
    <property type="entry name" value="ALAD"/>
    <property type="match status" value="1"/>
</dbReference>
<dbReference type="GO" id="GO:0008270">
    <property type="term" value="F:zinc ion binding"/>
    <property type="evidence" value="ECO:0007669"/>
    <property type="project" value="TreeGrafter"/>
</dbReference>
<dbReference type="EMBL" id="BAUT01000046">
    <property type="protein sequence ID" value="GAE27320.1"/>
    <property type="molecule type" value="Genomic_DNA"/>
</dbReference>
<dbReference type="InterPro" id="IPR013785">
    <property type="entry name" value="Aldolase_TIM"/>
</dbReference>
<evidence type="ECO:0000256" key="17">
    <source>
        <dbReference type="RuleBase" id="RU004161"/>
    </source>
</evidence>
<protein>
    <recommendedName>
        <fullName evidence="6 16">Delta-aminolevulinic acid dehydratase</fullName>
        <ecNumber evidence="5 16">4.2.1.24</ecNumber>
    </recommendedName>
</protein>
<keyword evidence="14" id="KW-0862">Zinc</keyword>
<evidence type="ECO:0000256" key="10">
    <source>
        <dbReference type="ARBA" id="ARBA00025628"/>
    </source>
</evidence>
<evidence type="ECO:0000313" key="19">
    <source>
        <dbReference type="Proteomes" id="UP000018890"/>
    </source>
</evidence>
<comment type="pathway">
    <text evidence="2">Porphyrin-containing compound metabolism; protoporphyrin-IX biosynthesis; coproporphyrinogen-III from 5-aminolevulinate: step 1/4.</text>
</comment>
<dbReference type="OrthoDB" id="9805001at2"/>
<keyword evidence="7" id="KW-0350">Heme biosynthesis</keyword>
<feature type="binding site" evidence="13">
    <location>
        <position position="275"/>
    </location>
    <ligand>
        <name>5-aminolevulinate</name>
        <dbReference type="ChEBI" id="CHEBI:356416"/>
        <label>2</label>
    </ligand>
</feature>
<evidence type="ECO:0000256" key="4">
    <source>
        <dbReference type="ARBA" id="ARBA00011823"/>
    </source>
</evidence>
<evidence type="ECO:0000256" key="6">
    <source>
        <dbReference type="ARBA" id="ARBA00020771"/>
    </source>
</evidence>
<evidence type="ECO:0000256" key="1">
    <source>
        <dbReference type="ARBA" id="ARBA00001947"/>
    </source>
</evidence>
<dbReference type="Proteomes" id="UP000018890">
    <property type="component" value="Unassembled WGS sequence"/>
</dbReference>
<evidence type="ECO:0000256" key="3">
    <source>
        <dbReference type="ARBA" id="ARBA00008055"/>
    </source>
</evidence>
<comment type="subunit">
    <text evidence="4 16">Homooctamer.</text>
</comment>
<evidence type="ECO:0000313" key="18">
    <source>
        <dbReference type="EMBL" id="GAE27320.1"/>
    </source>
</evidence>
<dbReference type="PIRSF" id="PIRSF001415">
    <property type="entry name" value="Porphbilin_synth"/>
    <property type="match status" value="1"/>
</dbReference>
<dbReference type="SMART" id="SM01004">
    <property type="entry name" value="ALAD"/>
    <property type="match status" value="1"/>
</dbReference>
<comment type="catalytic activity">
    <reaction evidence="11 16">
        <text>2 5-aminolevulinate = porphobilinogen + 2 H2O + H(+)</text>
        <dbReference type="Rhea" id="RHEA:24064"/>
        <dbReference type="ChEBI" id="CHEBI:15377"/>
        <dbReference type="ChEBI" id="CHEBI:15378"/>
        <dbReference type="ChEBI" id="CHEBI:58126"/>
        <dbReference type="ChEBI" id="CHEBI:356416"/>
        <dbReference type="EC" id="4.2.1.24"/>
    </reaction>
</comment>
<evidence type="ECO:0000256" key="5">
    <source>
        <dbReference type="ARBA" id="ARBA00012053"/>
    </source>
</evidence>
<evidence type="ECO:0000256" key="11">
    <source>
        <dbReference type="ARBA" id="ARBA00047651"/>
    </source>
</evidence>
<feature type="binding site" evidence="14">
    <location>
        <position position="123"/>
    </location>
    <ligand>
        <name>Zn(2+)</name>
        <dbReference type="ChEBI" id="CHEBI:29105"/>
        <note>catalytic</note>
    </ligand>
</feature>
<dbReference type="NCBIfam" id="NF006762">
    <property type="entry name" value="PRK09283.1"/>
    <property type="match status" value="1"/>
</dbReference>
<evidence type="ECO:0000256" key="13">
    <source>
        <dbReference type="PIRSR" id="PIRSR001415-2"/>
    </source>
</evidence>
<evidence type="ECO:0000256" key="15">
    <source>
        <dbReference type="PIRSR" id="PIRSR001415-5"/>
    </source>
</evidence>
<accession>W4Q5S6</accession>
<dbReference type="InterPro" id="IPR030656">
    <property type="entry name" value="ALAD_AS"/>
</dbReference>
<dbReference type="SUPFAM" id="SSF51569">
    <property type="entry name" value="Aldolase"/>
    <property type="match status" value="1"/>
</dbReference>
<keyword evidence="14" id="KW-0479">Metal-binding</keyword>
<dbReference type="STRING" id="1236970.JCM9140_3454"/>
<comment type="function">
    <text evidence="10">Catalyzes an early step in the biosynthesis of tetrapyrroles. Binds two molecules of 5-aminolevulinate per subunit, each at a distinct site, and catalyzes their condensation to form porphobilinogen.</text>
</comment>
<feature type="binding site" evidence="13">
    <location>
        <position position="314"/>
    </location>
    <ligand>
        <name>5-aminolevulinate</name>
        <dbReference type="ChEBI" id="CHEBI:356416"/>
        <label>2</label>
    </ligand>
</feature>
<keyword evidence="15" id="KW-0460">Magnesium</keyword>
<dbReference type="GO" id="GO:0006782">
    <property type="term" value="P:protoporphyrinogen IX biosynthetic process"/>
    <property type="evidence" value="ECO:0007669"/>
    <property type="project" value="UniProtKB-UniPathway"/>
</dbReference>
<dbReference type="CDD" id="cd00384">
    <property type="entry name" value="ALAD_PBGS"/>
    <property type="match status" value="1"/>
</dbReference>
<evidence type="ECO:0000256" key="12">
    <source>
        <dbReference type="PIRSR" id="PIRSR001415-1"/>
    </source>
</evidence>
<reference evidence="18" key="1">
    <citation type="journal article" date="2014" name="Genome Announc.">
        <title>Draft Genome Sequences of Three Alkaliphilic Bacillus Strains, Bacillus wakoensis JCM 9140T, Bacillus akibai JCM 9157T, and Bacillus hemicellulosilyticus JCM 9152T.</title>
        <authorList>
            <person name="Yuki M."/>
            <person name="Oshima K."/>
            <person name="Suda W."/>
            <person name="Oshida Y."/>
            <person name="Kitamura K."/>
            <person name="Iida T."/>
            <person name="Hattori M."/>
            <person name="Ohkuma M."/>
        </authorList>
    </citation>
    <scope>NUCLEOTIDE SEQUENCE [LARGE SCALE GENOMIC DNA]</scope>
    <source>
        <strain evidence="18">JCM 9140</strain>
    </source>
</reference>
<feature type="active site" description="Schiff-base intermediate with substrate" evidence="12">
    <location>
        <position position="196"/>
    </location>
</feature>
<dbReference type="GO" id="GO:0004655">
    <property type="term" value="F:porphobilinogen synthase activity"/>
    <property type="evidence" value="ECO:0007669"/>
    <property type="project" value="UniProtKB-EC"/>
</dbReference>
<evidence type="ECO:0000256" key="14">
    <source>
        <dbReference type="PIRSR" id="PIRSR001415-3"/>
    </source>
</evidence>
<dbReference type="GO" id="GO:0005829">
    <property type="term" value="C:cytosol"/>
    <property type="evidence" value="ECO:0007669"/>
    <property type="project" value="TreeGrafter"/>
</dbReference>
<evidence type="ECO:0000256" key="7">
    <source>
        <dbReference type="ARBA" id="ARBA00023133"/>
    </source>
</evidence>
<name>W4Q5S6_9BACI</name>
<feature type="binding site" evidence="13">
    <location>
        <position position="206"/>
    </location>
    <ligand>
        <name>5-aminolevulinate</name>
        <dbReference type="ChEBI" id="CHEBI:356416"/>
        <label>1</label>
    </ligand>
</feature>
<dbReference type="PROSITE" id="PS00169">
    <property type="entry name" value="D_ALA_DEHYDRATASE"/>
    <property type="match status" value="1"/>
</dbReference>
<dbReference type="AlphaFoldDB" id="W4Q5S6"/>
<feature type="active site" description="Schiff-base intermediate with substrate" evidence="12">
    <location>
        <position position="249"/>
    </location>
</feature>
<feature type="binding site" evidence="14">
    <location>
        <position position="121"/>
    </location>
    <ligand>
        <name>Zn(2+)</name>
        <dbReference type="ChEBI" id="CHEBI:29105"/>
        <note>catalytic</note>
    </ligand>
</feature>
<dbReference type="EC" id="4.2.1.24" evidence="5 16"/>
<keyword evidence="9 16" id="KW-0627">Porphyrin biosynthesis</keyword>
<proteinExistence type="inferred from homology"/>
<feature type="binding site" evidence="13">
    <location>
        <position position="218"/>
    </location>
    <ligand>
        <name>5-aminolevulinate</name>
        <dbReference type="ChEBI" id="CHEBI:356416"/>
        <label>1</label>
    </ligand>
</feature>
<keyword evidence="8 16" id="KW-0456">Lyase</keyword>
<evidence type="ECO:0000256" key="16">
    <source>
        <dbReference type="RuleBase" id="RU000515"/>
    </source>
</evidence>
<evidence type="ECO:0000256" key="2">
    <source>
        <dbReference type="ARBA" id="ARBA00004694"/>
    </source>
</evidence>
<sequence length="327" mass="36413">MKDLVFRRHRRLRHSASVRSMVRETHLHKEDFIYPIFVTEGTNVKNEVASMPNVFQWSLDLVDAEVDEVVSLGIPAIIVFGVPNSKDDVGSSAFHDQGIVQKAIRQIKENHPELTVIADTCLCQFTDHGHCGIIEEGKVLNDRTLDLLAKTAVSQAEAGADIIAPSNMMDGFVAAIRHGLDAAGFTEVPIMSYSVKYSSAFYGPFRDAAHSSPKFGDRKTYQMDPANRLEALREAESDMEEGADFLIVKPALSYLDVIREVKDYSGYPVVAYNVSGEYSMVKAASQNGWINEKDIVLEKLTSMKRAGADLILTYHAKDAVRWLKEDQ</sequence>
<dbReference type="UniPathway" id="UPA00251">
    <property type="reaction ID" value="UER00318"/>
</dbReference>
<dbReference type="PANTHER" id="PTHR11458">
    <property type="entry name" value="DELTA-AMINOLEVULINIC ACID DEHYDRATASE"/>
    <property type="match status" value="1"/>
</dbReference>
<evidence type="ECO:0000256" key="9">
    <source>
        <dbReference type="ARBA" id="ARBA00023244"/>
    </source>
</evidence>
<feature type="binding site" evidence="14">
    <location>
        <position position="131"/>
    </location>
    <ligand>
        <name>Zn(2+)</name>
        <dbReference type="ChEBI" id="CHEBI:29105"/>
        <note>catalytic</note>
    </ligand>
</feature>
<gene>
    <name evidence="18" type="ORF">JCM9140_3454</name>
</gene>
<dbReference type="RefSeq" id="WP_034748389.1">
    <property type="nucleotide sequence ID" value="NZ_BAUT01000046.1"/>
</dbReference>
<comment type="caution">
    <text evidence="18">The sequence shown here is derived from an EMBL/GenBank/DDBJ whole genome shotgun (WGS) entry which is preliminary data.</text>
</comment>
<dbReference type="Gene3D" id="3.20.20.70">
    <property type="entry name" value="Aldolase class I"/>
    <property type="match status" value="1"/>
</dbReference>
<comment type="similarity">
    <text evidence="3 17">Belongs to the ALAD family.</text>
</comment>